<evidence type="ECO:0000313" key="3">
    <source>
        <dbReference type="Proteomes" id="UP001281614"/>
    </source>
</evidence>
<reference evidence="2" key="1">
    <citation type="submission" date="2023-02" db="EMBL/GenBank/DDBJ databases">
        <title>Colletotrichum kahawae CIFC_Que2 genome sequencing and assembly.</title>
        <authorList>
            <person name="Baroncelli R."/>
        </authorList>
    </citation>
    <scope>NUCLEOTIDE SEQUENCE</scope>
    <source>
        <strain evidence="2">CIFC_Que2</strain>
    </source>
</reference>
<feature type="compositionally biased region" description="Polar residues" evidence="1">
    <location>
        <begin position="10"/>
        <end position="28"/>
    </location>
</feature>
<feature type="region of interest" description="Disordered" evidence="1">
    <location>
        <begin position="1"/>
        <end position="29"/>
    </location>
</feature>
<dbReference type="AlphaFoldDB" id="A0AAD9Y5N7"/>
<organism evidence="2 3">
    <name type="scientific">Colletotrichum kahawae</name>
    <name type="common">Coffee berry disease fungus</name>
    <dbReference type="NCBI Taxonomy" id="34407"/>
    <lineage>
        <taxon>Eukaryota</taxon>
        <taxon>Fungi</taxon>
        <taxon>Dikarya</taxon>
        <taxon>Ascomycota</taxon>
        <taxon>Pezizomycotina</taxon>
        <taxon>Sordariomycetes</taxon>
        <taxon>Hypocreomycetidae</taxon>
        <taxon>Glomerellales</taxon>
        <taxon>Glomerellaceae</taxon>
        <taxon>Colletotrichum</taxon>
        <taxon>Colletotrichum gloeosporioides species complex</taxon>
    </lineage>
</organism>
<dbReference type="EMBL" id="VYYT01000378">
    <property type="protein sequence ID" value="KAK2738665.1"/>
    <property type="molecule type" value="Genomic_DNA"/>
</dbReference>
<dbReference type="Proteomes" id="UP001281614">
    <property type="component" value="Unassembled WGS sequence"/>
</dbReference>
<feature type="region of interest" description="Disordered" evidence="1">
    <location>
        <begin position="44"/>
        <end position="105"/>
    </location>
</feature>
<name>A0AAD9Y5N7_COLKA</name>
<proteinExistence type="predicted"/>
<sequence length="190" mass="20146">MLASFCGRGNQRTSNGVNSDDGSTSPLNNGIMCDMVLVTTYPTPDLSPPRYSARRYASYDGAPDQSSPSRRSGDGPLLGIAPMLRPGAGPASRHGTSASDRPGPGPRSVVVFVFGGLKRSERLGVSGGLVTGDLDLRGLSCRSCLLKELGSPETFVFQPLDDDDDDDDTCGVVSAVEVERFRRLQHAPRC</sequence>
<gene>
    <name evidence="2" type="ORF">CKAH01_07355</name>
</gene>
<evidence type="ECO:0000256" key="1">
    <source>
        <dbReference type="SAM" id="MobiDB-lite"/>
    </source>
</evidence>
<protein>
    <submittedName>
        <fullName evidence="2">Uncharacterized protein</fullName>
    </submittedName>
</protein>
<evidence type="ECO:0000313" key="2">
    <source>
        <dbReference type="EMBL" id="KAK2738665.1"/>
    </source>
</evidence>
<keyword evidence="3" id="KW-1185">Reference proteome</keyword>
<accession>A0AAD9Y5N7</accession>
<comment type="caution">
    <text evidence="2">The sequence shown here is derived from an EMBL/GenBank/DDBJ whole genome shotgun (WGS) entry which is preliminary data.</text>
</comment>